<evidence type="ECO:0000313" key="2">
    <source>
        <dbReference type="Proteomes" id="UP000184028"/>
    </source>
</evidence>
<dbReference type="SUPFAM" id="SSF53756">
    <property type="entry name" value="UDP-Glycosyltransferase/glycogen phosphorylase"/>
    <property type="match status" value="1"/>
</dbReference>
<dbReference type="OrthoDB" id="784244at2"/>
<name>A0A1M7GSK0_9FLAO</name>
<accession>A0A1M7GSK0</accession>
<dbReference type="EMBL" id="FRBT01000004">
    <property type="protein sequence ID" value="SHM19191.1"/>
    <property type="molecule type" value="Genomic_DNA"/>
</dbReference>
<sequence>MKNILIICKDIYPLQNPRSFRATELINELHKRGHDLMVVCAINKNDFLVFKEKYPDIKIKNLGDVTTILSHTFFQKNRLAYRIFDKILYYFFQYPSIKLLFKVRAFFKDNKVKYDLLFTIANPFSIHWGTALARNKRLDFFPKVWIADCGDPFMGNKITKPPFYFSILEKLFCRKADIIAIPVEIARKSYYKEFHDKIKIIPQGFNFSDVTLEKYERNSVPTFIYAGVFYKGKRDPRPFLEYLCNLKTDFRFVIFTSNDSMLSDYKTRLYEKLIIKNSIPRGEVLKELSKADFLVNIENDTNNQVPSKLIDYTLSKRPIVSLRMNNHDFEDFLSFMNGDYTKQLIIENIEDYNIERVVGKFLEVGSNY</sequence>
<reference evidence="2" key="1">
    <citation type="submission" date="2016-11" db="EMBL/GenBank/DDBJ databases">
        <authorList>
            <person name="Varghese N."/>
            <person name="Submissions S."/>
        </authorList>
    </citation>
    <scope>NUCLEOTIDE SEQUENCE [LARGE SCALE GENOMIC DNA]</scope>
    <source>
        <strain evidence="2">DSM 24724</strain>
    </source>
</reference>
<dbReference type="RefSeq" id="WP_068843819.1">
    <property type="nucleotide sequence ID" value="NZ_FRBT01000004.1"/>
</dbReference>
<evidence type="ECO:0000313" key="1">
    <source>
        <dbReference type="EMBL" id="SHM19191.1"/>
    </source>
</evidence>
<keyword evidence="2" id="KW-1185">Reference proteome</keyword>
<gene>
    <name evidence="1" type="ORF">SAMN05444484_104327</name>
</gene>
<proteinExistence type="predicted"/>
<dbReference type="STRING" id="946677.SAMN05444484_104327"/>
<dbReference type="Gene3D" id="3.40.50.2000">
    <property type="entry name" value="Glycogen Phosphorylase B"/>
    <property type="match status" value="2"/>
</dbReference>
<dbReference type="AlphaFoldDB" id="A0A1M7GSK0"/>
<dbReference type="Proteomes" id="UP000184028">
    <property type="component" value="Unassembled WGS sequence"/>
</dbReference>
<protein>
    <submittedName>
        <fullName evidence="1">Uncharacterized protein</fullName>
    </submittedName>
</protein>
<organism evidence="1 2">
    <name type="scientific">Flavobacterium chilense</name>
    <dbReference type="NCBI Taxonomy" id="946677"/>
    <lineage>
        <taxon>Bacteria</taxon>
        <taxon>Pseudomonadati</taxon>
        <taxon>Bacteroidota</taxon>
        <taxon>Flavobacteriia</taxon>
        <taxon>Flavobacteriales</taxon>
        <taxon>Flavobacteriaceae</taxon>
        <taxon>Flavobacterium</taxon>
    </lineage>
</organism>